<dbReference type="InterPro" id="IPR001387">
    <property type="entry name" value="Cro/C1-type_HTH"/>
</dbReference>
<evidence type="ECO:0000313" key="2">
    <source>
        <dbReference type="EMBL" id="QEM06195.1"/>
    </source>
</evidence>
<dbReference type="Proteomes" id="UP000250557">
    <property type="component" value="Chromosome"/>
</dbReference>
<sequence length="189" mass="21688">MIEDSLRLEKGKKKYKVPNATEILGEKLKQRRITSEYSLSDAGDLTGFSTSTIVDIENGVTVDINYYIAYAQTLLYPLSEFFDINIPYGPRYKLSSKKQSRVFITYNIKKLYTDFDFFAQKQSVGDVALKLLELEVITDISPFIRTRISGVLLSLVDENMLFVSEKKGRNNLYLKTSKKLIRKGNTKKK</sequence>
<dbReference type="CDD" id="cd00093">
    <property type="entry name" value="HTH_XRE"/>
    <property type="match status" value="1"/>
</dbReference>
<dbReference type="KEGG" id="mrub:DEO27_028090"/>
<evidence type="ECO:0000259" key="1">
    <source>
        <dbReference type="SMART" id="SM00530"/>
    </source>
</evidence>
<accession>A0A364WTJ4</accession>
<dbReference type="SMART" id="SM00530">
    <property type="entry name" value="HTH_XRE"/>
    <property type="match status" value="1"/>
</dbReference>
<name>A0A364WTJ4_9SPHI</name>
<dbReference type="Proteomes" id="UP000251402">
    <property type="component" value="Chromosome"/>
</dbReference>
<gene>
    <name evidence="3" type="ORF">DEO27_028090</name>
    <name evidence="2" type="ORF">DIU31_022735</name>
</gene>
<dbReference type="RefSeq" id="WP_112571062.1">
    <property type="nucleotide sequence ID" value="NZ_CP043450.1"/>
</dbReference>
<dbReference type="EMBL" id="CP043450">
    <property type="protein sequence ID" value="QEM13712.1"/>
    <property type="molecule type" value="Genomic_DNA"/>
</dbReference>
<dbReference type="SUPFAM" id="SSF47413">
    <property type="entry name" value="lambda repressor-like DNA-binding domains"/>
    <property type="match status" value="1"/>
</dbReference>
<dbReference type="Gene3D" id="1.10.260.40">
    <property type="entry name" value="lambda repressor-like DNA-binding domains"/>
    <property type="match status" value="1"/>
</dbReference>
<keyword evidence="5" id="KW-1185">Reference proteome</keyword>
<dbReference type="OrthoDB" id="760100at2"/>
<proteinExistence type="predicted"/>
<feature type="domain" description="HTH cro/C1-type" evidence="1">
    <location>
        <begin position="27"/>
        <end position="81"/>
    </location>
</feature>
<evidence type="ECO:0000313" key="5">
    <source>
        <dbReference type="Proteomes" id="UP000251402"/>
    </source>
</evidence>
<dbReference type="EMBL" id="CP043451">
    <property type="protein sequence ID" value="QEM06195.1"/>
    <property type="molecule type" value="Genomic_DNA"/>
</dbReference>
<dbReference type="GO" id="GO:0003677">
    <property type="term" value="F:DNA binding"/>
    <property type="evidence" value="ECO:0007669"/>
    <property type="project" value="InterPro"/>
</dbReference>
<protein>
    <submittedName>
        <fullName evidence="3">Helix-turn-helix transcriptional regulator</fullName>
    </submittedName>
</protein>
<evidence type="ECO:0000313" key="3">
    <source>
        <dbReference type="EMBL" id="QEM13712.1"/>
    </source>
</evidence>
<dbReference type="InterPro" id="IPR010982">
    <property type="entry name" value="Lambda_DNA-bd_dom_sf"/>
</dbReference>
<organism evidence="3 5">
    <name type="scientific">Mucilaginibacter rubeus</name>
    <dbReference type="NCBI Taxonomy" id="2027860"/>
    <lineage>
        <taxon>Bacteria</taxon>
        <taxon>Pseudomonadati</taxon>
        <taxon>Bacteroidota</taxon>
        <taxon>Sphingobacteriia</taxon>
        <taxon>Sphingobacteriales</taxon>
        <taxon>Sphingobacteriaceae</taxon>
        <taxon>Mucilaginibacter</taxon>
    </lineage>
</organism>
<dbReference type="AlphaFoldDB" id="A0A364WTJ4"/>
<evidence type="ECO:0000313" key="4">
    <source>
        <dbReference type="Proteomes" id="UP000250557"/>
    </source>
</evidence>
<reference evidence="3 4" key="1">
    <citation type="submission" date="2019-08" db="EMBL/GenBank/DDBJ databases">
        <title>Comparative genome analysis confer to the adaptation heavy metal polluted environment.</title>
        <authorList>
            <person name="Li Y."/>
        </authorList>
    </citation>
    <scope>NUCLEOTIDE SEQUENCE [LARGE SCALE GENOMIC DNA]</scope>
    <source>
        <strain evidence="3">P1</strain>
        <strain evidence="2 4">P2</strain>
    </source>
</reference>